<dbReference type="InterPro" id="IPR005467">
    <property type="entry name" value="His_kinase_dom"/>
</dbReference>
<dbReference type="Gene3D" id="3.30.565.10">
    <property type="entry name" value="Histidine kinase-like ATPase, C-terminal domain"/>
    <property type="match status" value="1"/>
</dbReference>
<dbReference type="SMART" id="SM00387">
    <property type="entry name" value="HATPase_c"/>
    <property type="match status" value="1"/>
</dbReference>
<evidence type="ECO:0000259" key="11">
    <source>
        <dbReference type="PROSITE" id="PS50109"/>
    </source>
</evidence>
<evidence type="ECO:0000256" key="5">
    <source>
        <dbReference type="ARBA" id="ARBA00022553"/>
    </source>
</evidence>
<dbReference type="PRINTS" id="PR00344">
    <property type="entry name" value="BCTRLSENSOR"/>
</dbReference>
<evidence type="ECO:0000256" key="6">
    <source>
        <dbReference type="ARBA" id="ARBA00022679"/>
    </source>
</evidence>
<dbReference type="InterPro" id="IPR003661">
    <property type="entry name" value="HisK_dim/P_dom"/>
</dbReference>
<dbReference type="Gene3D" id="1.10.287.130">
    <property type="match status" value="1"/>
</dbReference>
<dbReference type="Pfam" id="PF00512">
    <property type="entry name" value="HisKA"/>
    <property type="match status" value="1"/>
</dbReference>
<evidence type="ECO:0000256" key="1">
    <source>
        <dbReference type="ARBA" id="ARBA00000085"/>
    </source>
</evidence>
<evidence type="ECO:0000256" key="7">
    <source>
        <dbReference type="ARBA" id="ARBA00022741"/>
    </source>
</evidence>
<evidence type="ECO:0000313" key="13">
    <source>
        <dbReference type="Proteomes" id="UP000600865"/>
    </source>
</evidence>
<keyword evidence="7" id="KW-0547">Nucleotide-binding</keyword>
<gene>
    <name evidence="12" type="ORF">GCM10011309_18510</name>
</gene>
<keyword evidence="6" id="KW-0808">Transferase</keyword>
<dbReference type="SUPFAM" id="SSF55874">
    <property type="entry name" value="ATPase domain of HSP90 chaperone/DNA topoisomerase II/histidine kinase"/>
    <property type="match status" value="1"/>
</dbReference>
<feature type="transmembrane region" description="Helical" evidence="10">
    <location>
        <begin position="48"/>
        <end position="67"/>
    </location>
</feature>
<evidence type="ECO:0000256" key="9">
    <source>
        <dbReference type="ARBA" id="ARBA00022840"/>
    </source>
</evidence>
<dbReference type="NCBIfam" id="NF033792">
    <property type="entry name" value="ActS_PrrB_HisK"/>
    <property type="match status" value="1"/>
</dbReference>
<dbReference type="Pfam" id="PF02518">
    <property type="entry name" value="HATPase_c"/>
    <property type="match status" value="1"/>
</dbReference>
<evidence type="ECO:0000256" key="3">
    <source>
        <dbReference type="ARBA" id="ARBA00012438"/>
    </source>
</evidence>
<keyword evidence="10" id="KW-1133">Transmembrane helix</keyword>
<dbReference type="CDD" id="cd00082">
    <property type="entry name" value="HisKA"/>
    <property type="match status" value="1"/>
</dbReference>
<comment type="caution">
    <text evidence="12">The sequence shown here is derived from an EMBL/GenBank/DDBJ whole genome shotgun (WGS) entry which is preliminary data.</text>
</comment>
<keyword evidence="13" id="KW-1185">Reference proteome</keyword>
<evidence type="ECO:0000256" key="8">
    <source>
        <dbReference type="ARBA" id="ARBA00022777"/>
    </source>
</evidence>
<dbReference type="GO" id="GO:0000155">
    <property type="term" value="F:phosphorelay sensor kinase activity"/>
    <property type="evidence" value="ECO:0007669"/>
    <property type="project" value="InterPro"/>
</dbReference>
<name>A0A918NI03_9PROT</name>
<feature type="transmembrane region" description="Helical" evidence="10">
    <location>
        <begin position="187"/>
        <end position="205"/>
    </location>
</feature>
<feature type="transmembrane region" description="Helical" evidence="10">
    <location>
        <begin position="74"/>
        <end position="94"/>
    </location>
</feature>
<dbReference type="InterPro" id="IPR050980">
    <property type="entry name" value="2C_sensor_his_kinase"/>
</dbReference>
<dbReference type="InterPro" id="IPR047770">
    <property type="entry name" value="RegB"/>
</dbReference>
<dbReference type="GO" id="GO:0005886">
    <property type="term" value="C:plasma membrane"/>
    <property type="evidence" value="ECO:0007669"/>
    <property type="project" value="UniProtKB-SubCell"/>
</dbReference>
<dbReference type="SUPFAM" id="SSF47384">
    <property type="entry name" value="Homodimeric domain of signal transducing histidine kinase"/>
    <property type="match status" value="1"/>
</dbReference>
<sequence>MKGQNVKALNAAVPNAPALRGFGAAAAVTGESPVATLGSLRRQTLVTLRWGAVVGQALALIIVSQLLGFDYPLIACGLAILASAAVNIAVTLTMPLDRRVSDFEAYMQLGFDLWQLAGLLWLTGGITNPFAILFLAPVVTAATTLSRWVVVALGTMAMTLSFSLVFLYQPLPWSPAGSFDLPMVFKLGIWMAIFVGSTFTSLYAWRTTKESRKMAFALATTEAMLAHEQKLSALGGLAAAAAHELGTPLATIQVVAKEMSREVEAGSPLAEDAALILSQSLRCREILEQLSQRGDEGDMMHDALSPEDLLEEAAEPFIGRGKDISVSSEGHEVDPVLQRQPELLYALKNYVDNAVDFAKSRVELSAEWNADTLTINVDDDGPGFETALLGRLGQPYASTRGRTRTAGGLGLGVFISGTLIERTGGTVSYARSPMGGARVQATWPRDRLSITANP</sequence>
<accession>A0A918NI03</accession>
<keyword evidence="8" id="KW-0418">Kinase</keyword>
<evidence type="ECO:0000313" key="12">
    <source>
        <dbReference type="EMBL" id="GGX68932.1"/>
    </source>
</evidence>
<keyword evidence="4" id="KW-1003">Cell membrane</keyword>
<dbReference type="PROSITE" id="PS50109">
    <property type="entry name" value="HIS_KIN"/>
    <property type="match status" value="1"/>
</dbReference>
<dbReference type="GO" id="GO:0005524">
    <property type="term" value="F:ATP binding"/>
    <property type="evidence" value="ECO:0007669"/>
    <property type="project" value="UniProtKB-KW"/>
</dbReference>
<keyword evidence="10" id="KW-0812">Transmembrane</keyword>
<feature type="domain" description="Histidine kinase" evidence="11">
    <location>
        <begin position="240"/>
        <end position="447"/>
    </location>
</feature>
<proteinExistence type="predicted"/>
<comment type="subcellular location">
    <subcellularLocation>
        <location evidence="2">Cell membrane</location>
        <topology evidence="2">Multi-pass membrane protein</topology>
    </subcellularLocation>
</comment>
<evidence type="ECO:0000256" key="4">
    <source>
        <dbReference type="ARBA" id="ARBA00022475"/>
    </source>
</evidence>
<dbReference type="AlphaFoldDB" id="A0A918NI03"/>
<keyword evidence="9" id="KW-0067">ATP-binding</keyword>
<evidence type="ECO:0000256" key="2">
    <source>
        <dbReference type="ARBA" id="ARBA00004651"/>
    </source>
</evidence>
<dbReference type="SMART" id="SM00388">
    <property type="entry name" value="HisKA"/>
    <property type="match status" value="1"/>
</dbReference>
<dbReference type="EC" id="2.7.13.3" evidence="3"/>
<dbReference type="EMBL" id="BMYV01000002">
    <property type="protein sequence ID" value="GGX68932.1"/>
    <property type="molecule type" value="Genomic_DNA"/>
</dbReference>
<dbReference type="InterPro" id="IPR003594">
    <property type="entry name" value="HATPase_dom"/>
</dbReference>
<dbReference type="PANTHER" id="PTHR44936:SF10">
    <property type="entry name" value="SENSOR PROTEIN RSTB"/>
    <property type="match status" value="1"/>
</dbReference>
<keyword evidence="10" id="KW-0472">Membrane</keyword>
<dbReference type="InterPro" id="IPR036890">
    <property type="entry name" value="HATPase_C_sf"/>
</dbReference>
<feature type="transmembrane region" description="Helical" evidence="10">
    <location>
        <begin position="148"/>
        <end position="167"/>
    </location>
</feature>
<keyword evidence="5" id="KW-0597">Phosphoprotein</keyword>
<protein>
    <recommendedName>
        <fullName evidence="3">histidine kinase</fullName>
        <ecNumber evidence="3">2.7.13.3</ecNumber>
    </recommendedName>
</protein>
<comment type="catalytic activity">
    <reaction evidence="1">
        <text>ATP + protein L-histidine = ADP + protein N-phospho-L-histidine.</text>
        <dbReference type="EC" id="2.7.13.3"/>
    </reaction>
</comment>
<organism evidence="12 13">
    <name type="scientific">Litorimonas cladophorae</name>
    <dbReference type="NCBI Taxonomy" id="1220491"/>
    <lineage>
        <taxon>Bacteria</taxon>
        <taxon>Pseudomonadati</taxon>
        <taxon>Pseudomonadota</taxon>
        <taxon>Alphaproteobacteria</taxon>
        <taxon>Maricaulales</taxon>
        <taxon>Robiginitomaculaceae</taxon>
    </lineage>
</organism>
<dbReference type="Proteomes" id="UP000600865">
    <property type="component" value="Unassembled WGS sequence"/>
</dbReference>
<evidence type="ECO:0000256" key="10">
    <source>
        <dbReference type="SAM" id="Phobius"/>
    </source>
</evidence>
<reference evidence="12 13" key="1">
    <citation type="journal article" date="2014" name="Int. J. Syst. Evol. Microbiol.">
        <title>Complete genome sequence of Corynebacterium casei LMG S-19264T (=DSM 44701T), isolated from a smear-ripened cheese.</title>
        <authorList>
            <consortium name="US DOE Joint Genome Institute (JGI-PGF)"/>
            <person name="Walter F."/>
            <person name="Albersmeier A."/>
            <person name="Kalinowski J."/>
            <person name="Ruckert C."/>
        </authorList>
    </citation>
    <scope>NUCLEOTIDE SEQUENCE [LARGE SCALE GENOMIC DNA]</scope>
    <source>
        <strain evidence="12 13">KCTC 23968</strain>
    </source>
</reference>
<dbReference type="InterPro" id="IPR004358">
    <property type="entry name" value="Sig_transdc_His_kin-like_C"/>
</dbReference>
<dbReference type="PANTHER" id="PTHR44936">
    <property type="entry name" value="SENSOR PROTEIN CREC"/>
    <property type="match status" value="1"/>
</dbReference>
<feature type="transmembrane region" description="Helical" evidence="10">
    <location>
        <begin position="114"/>
        <end position="136"/>
    </location>
</feature>
<dbReference type="InterPro" id="IPR036097">
    <property type="entry name" value="HisK_dim/P_sf"/>
</dbReference>